<keyword evidence="3 12" id="KW-0479">Metal-binding</keyword>
<dbReference type="InterPro" id="IPR023198">
    <property type="entry name" value="PGP-like_dom2"/>
</dbReference>
<comment type="catalytic activity">
    <reaction evidence="7">
        <text>beta-D-glucose 1-phosphate = beta-D-glucose 6-phosphate</text>
        <dbReference type="Rhea" id="RHEA:20113"/>
        <dbReference type="ChEBI" id="CHEBI:57684"/>
        <dbReference type="ChEBI" id="CHEBI:58247"/>
        <dbReference type="EC" id="5.4.2.6"/>
    </reaction>
</comment>
<dbReference type="RefSeq" id="WP_125031784.1">
    <property type="nucleotide sequence ID" value="NZ_JAPXVP010000005.1"/>
</dbReference>
<evidence type="ECO:0000256" key="2">
    <source>
        <dbReference type="ARBA" id="ARBA00022553"/>
    </source>
</evidence>
<dbReference type="OrthoDB" id="9797743at2"/>
<feature type="binding site" evidence="11">
    <location>
        <position position="146"/>
    </location>
    <ligand>
        <name>substrate</name>
    </ligand>
</feature>
<evidence type="ECO:0000256" key="1">
    <source>
        <dbReference type="ARBA" id="ARBA00006171"/>
    </source>
</evidence>
<proteinExistence type="inferred from homology"/>
<dbReference type="InterPro" id="IPR023214">
    <property type="entry name" value="HAD_sf"/>
</dbReference>
<keyword evidence="2" id="KW-0597">Phosphoprotein</keyword>
<dbReference type="Proteomes" id="UP000285794">
    <property type="component" value="Unassembled WGS sequence"/>
</dbReference>
<dbReference type="InterPro" id="IPR051600">
    <property type="entry name" value="Beta-PGM-like"/>
</dbReference>
<comment type="similarity">
    <text evidence="1">Belongs to the HAD-like hydrolase superfamily. CbbY/CbbZ/Gph/YieH family.</text>
</comment>
<evidence type="ECO:0000256" key="6">
    <source>
        <dbReference type="ARBA" id="ARBA00023277"/>
    </source>
</evidence>
<evidence type="ECO:0000313" key="14">
    <source>
        <dbReference type="EMBL" id="RRG19450.1"/>
    </source>
</evidence>
<keyword evidence="6" id="KW-0119">Carbohydrate metabolism</keyword>
<dbReference type="GO" id="GO:0000287">
    <property type="term" value="F:magnesium ion binding"/>
    <property type="evidence" value="ECO:0007669"/>
    <property type="project" value="InterPro"/>
</dbReference>
<dbReference type="NCBIfam" id="TIGR01990">
    <property type="entry name" value="bPGM"/>
    <property type="match status" value="1"/>
</dbReference>
<evidence type="ECO:0000256" key="3">
    <source>
        <dbReference type="ARBA" id="ARBA00022723"/>
    </source>
</evidence>
<feature type="binding site" evidence="12">
    <location>
        <position position="170"/>
    </location>
    <ligand>
        <name>Mg(2+)</name>
        <dbReference type="ChEBI" id="CHEBI:18420"/>
    </ligand>
</feature>
<feature type="active site" description="Proton donor/acceptor" evidence="10">
    <location>
        <position position="12"/>
    </location>
</feature>
<organism evidence="14 15">
    <name type="scientific">Ancylomarina euxinus</name>
    <dbReference type="NCBI Taxonomy" id="2283627"/>
    <lineage>
        <taxon>Bacteria</taxon>
        <taxon>Pseudomonadati</taxon>
        <taxon>Bacteroidota</taxon>
        <taxon>Bacteroidia</taxon>
        <taxon>Marinilabiliales</taxon>
        <taxon>Marinifilaceae</taxon>
        <taxon>Ancylomarina</taxon>
    </lineage>
</organism>
<feature type="site" description="Important for catalytic activity and assists the phosphoryl transfer reaction to Asp8 by balancing charge and orienting the reacting groups" evidence="13">
    <location>
        <position position="146"/>
    </location>
</feature>
<feature type="binding site" evidence="12">
    <location>
        <position position="10"/>
    </location>
    <ligand>
        <name>Mg(2+)</name>
        <dbReference type="ChEBI" id="CHEBI:18420"/>
    </ligand>
</feature>
<dbReference type="NCBIfam" id="TIGR01509">
    <property type="entry name" value="HAD-SF-IA-v3"/>
    <property type="match status" value="1"/>
</dbReference>
<evidence type="ECO:0000256" key="11">
    <source>
        <dbReference type="PIRSR" id="PIRSR610972-2"/>
    </source>
</evidence>
<comment type="cofactor">
    <cofactor evidence="12">
        <name>Mg(2+)</name>
        <dbReference type="ChEBI" id="CHEBI:18420"/>
    </cofactor>
    <text evidence="12">Binds 2 magnesium ions per subunit.</text>
</comment>
<name>A0A425XXQ3_9BACT</name>
<evidence type="ECO:0000256" key="7">
    <source>
        <dbReference type="ARBA" id="ARBA00044926"/>
    </source>
</evidence>
<dbReference type="Gene3D" id="1.10.150.240">
    <property type="entry name" value="Putative phosphatase, domain 2"/>
    <property type="match status" value="1"/>
</dbReference>
<dbReference type="EC" id="5.4.2.6" evidence="8"/>
<dbReference type="InterPro" id="IPR010972">
    <property type="entry name" value="Beta-PGM"/>
</dbReference>
<keyword evidence="5 14" id="KW-0413">Isomerase</keyword>
<dbReference type="AlphaFoldDB" id="A0A425XXQ3"/>
<dbReference type="PANTHER" id="PTHR46193:SF18">
    <property type="entry name" value="HEXITOL PHOSPHATASE B"/>
    <property type="match status" value="1"/>
</dbReference>
<keyword evidence="4 12" id="KW-0460">Magnesium</keyword>
<sequence length="219" mass="23917">METISACIFDLDGVVVDTAKYHYIAWKSLANGLGFDFTEEDNERLKGVSRMRSLEILMEIGGVDLDQETQLKLAAKKNEEYLEYILKMTPDEILPGVKTFFEDLKAKGIKIALGSASKNAMTILEQLKLTSYFDAIVDGTHVSKAKPDPEVFLKGAELLGFEPANCVVFEDAEAGVEAAINGGMRCVGIGSPDVLNKANFVVPGFEGFSFETMESGLNK</sequence>
<dbReference type="InterPro" id="IPR036412">
    <property type="entry name" value="HAD-like_sf"/>
</dbReference>
<feature type="binding site" evidence="11">
    <location>
        <begin position="115"/>
        <end position="119"/>
    </location>
    <ligand>
        <name>substrate</name>
    </ligand>
</feature>
<reference evidence="14 15" key="1">
    <citation type="submission" date="2018-07" db="EMBL/GenBank/DDBJ databases">
        <title>Draft genome sequence of Ancylomarina sp. M1P.</title>
        <authorList>
            <person name="Yadav S."/>
            <person name="Villanueva L."/>
            <person name="Damste J.S.S."/>
        </authorList>
    </citation>
    <scope>NUCLEOTIDE SEQUENCE [LARGE SCALE GENOMIC DNA]</scope>
    <source>
        <strain evidence="14 15">M1P</strain>
    </source>
</reference>
<feature type="binding site" evidence="11">
    <location>
        <begin position="45"/>
        <end position="50"/>
    </location>
    <ligand>
        <name>substrate</name>
    </ligand>
</feature>
<dbReference type="SFLD" id="SFLDG01135">
    <property type="entry name" value="C1.5.6:_HAD__Beta-PGM__Phospha"/>
    <property type="match status" value="1"/>
</dbReference>
<evidence type="ECO:0000256" key="9">
    <source>
        <dbReference type="ARBA" id="ARBA00044991"/>
    </source>
</evidence>
<feature type="binding site" evidence="11">
    <location>
        <position position="77"/>
    </location>
    <ligand>
        <name>substrate</name>
    </ligand>
</feature>
<evidence type="ECO:0000256" key="12">
    <source>
        <dbReference type="PIRSR" id="PIRSR610972-3"/>
    </source>
</evidence>
<dbReference type="InterPro" id="IPR006439">
    <property type="entry name" value="HAD-SF_hydro_IA"/>
</dbReference>
<dbReference type="SFLD" id="SFLDG01129">
    <property type="entry name" value="C1.5:_HAD__Beta-PGM__Phosphata"/>
    <property type="match status" value="1"/>
</dbReference>
<protein>
    <recommendedName>
        <fullName evidence="9">Beta-phosphoglucomutase</fullName>
        <ecNumber evidence="8">5.4.2.6</ecNumber>
    </recommendedName>
</protein>
<evidence type="ECO:0000256" key="5">
    <source>
        <dbReference type="ARBA" id="ARBA00023235"/>
    </source>
</evidence>
<comment type="caution">
    <text evidence="14">The sequence shown here is derived from an EMBL/GenBank/DDBJ whole genome shotgun (WGS) entry which is preliminary data.</text>
</comment>
<dbReference type="PANTHER" id="PTHR46193">
    <property type="entry name" value="6-PHOSPHOGLUCONATE PHOSPHATASE"/>
    <property type="match status" value="1"/>
</dbReference>
<feature type="binding site" evidence="11">
    <location>
        <position position="53"/>
    </location>
    <ligand>
        <name>substrate</name>
    </ligand>
</feature>
<evidence type="ECO:0000256" key="8">
    <source>
        <dbReference type="ARBA" id="ARBA00044968"/>
    </source>
</evidence>
<keyword evidence="15" id="KW-1185">Reference proteome</keyword>
<dbReference type="SFLD" id="SFLDS00003">
    <property type="entry name" value="Haloacid_Dehalogenase"/>
    <property type="match status" value="1"/>
</dbReference>
<gene>
    <name evidence="14" type="primary">pgmB</name>
    <name evidence="14" type="ORF">DWB61_15440</name>
</gene>
<evidence type="ECO:0000256" key="4">
    <source>
        <dbReference type="ARBA" id="ARBA00022842"/>
    </source>
</evidence>
<dbReference type="GO" id="GO:0005975">
    <property type="term" value="P:carbohydrate metabolic process"/>
    <property type="evidence" value="ECO:0007669"/>
    <property type="project" value="InterPro"/>
</dbReference>
<feature type="site" description="Important for catalytic activity and assists the phosphoryl transfer reaction to Asp8 by balancing charge and orienting the reacting groups" evidence="13">
    <location>
        <position position="115"/>
    </location>
</feature>
<dbReference type="SUPFAM" id="SSF56784">
    <property type="entry name" value="HAD-like"/>
    <property type="match status" value="1"/>
</dbReference>
<feature type="binding site" evidence="12">
    <location>
        <position position="12"/>
    </location>
    <ligand>
        <name>Mg(2+)</name>
        <dbReference type="ChEBI" id="CHEBI:18420"/>
    </ligand>
</feature>
<accession>A0A425XXQ3</accession>
<dbReference type="InterPro" id="IPR010976">
    <property type="entry name" value="B-phosphoglucomutase_hydrolase"/>
</dbReference>
<feature type="active site" description="Proton donor/acceptor" evidence="10">
    <location>
        <position position="10"/>
    </location>
</feature>
<dbReference type="Pfam" id="PF00702">
    <property type="entry name" value="Hydrolase"/>
    <property type="match status" value="1"/>
</dbReference>
<evidence type="ECO:0000256" key="13">
    <source>
        <dbReference type="PIRSR" id="PIRSR610972-4"/>
    </source>
</evidence>
<dbReference type="NCBIfam" id="TIGR02009">
    <property type="entry name" value="PGMB-YQAB-SF"/>
    <property type="match status" value="1"/>
</dbReference>
<feature type="binding site" evidence="11">
    <location>
        <position position="26"/>
    </location>
    <ligand>
        <name>substrate</name>
    </ligand>
</feature>
<dbReference type="CDD" id="cd02598">
    <property type="entry name" value="HAD_BPGM"/>
    <property type="match status" value="1"/>
</dbReference>
<feature type="binding site" evidence="11">
    <location>
        <begin position="10"/>
        <end position="12"/>
    </location>
    <ligand>
        <name>substrate</name>
    </ligand>
</feature>
<dbReference type="EMBL" id="QQWG01000020">
    <property type="protein sequence ID" value="RRG19450.1"/>
    <property type="molecule type" value="Genomic_DNA"/>
</dbReference>
<dbReference type="Gene3D" id="3.40.50.1000">
    <property type="entry name" value="HAD superfamily/HAD-like"/>
    <property type="match status" value="1"/>
</dbReference>
<feature type="binding site" evidence="12">
    <location>
        <position position="171"/>
    </location>
    <ligand>
        <name>Mg(2+)</name>
        <dbReference type="ChEBI" id="CHEBI:18420"/>
    </ligand>
</feature>
<evidence type="ECO:0000313" key="15">
    <source>
        <dbReference type="Proteomes" id="UP000285794"/>
    </source>
</evidence>
<dbReference type="GO" id="GO:0008801">
    <property type="term" value="F:beta-phosphoglucomutase activity"/>
    <property type="evidence" value="ECO:0007669"/>
    <property type="project" value="UniProtKB-EC"/>
</dbReference>
<evidence type="ECO:0000256" key="10">
    <source>
        <dbReference type="PIRSR" id="PIRSR610972-1"/>
    </source>
</evidence>